<dbReference type="InterPro" id="IPR002014">
    <property type="entry name" value="VHS_dom"/>
</dbReference>
<accession>A0A9P8T4B9</accession>
<dbReference type="GO" id="GO:0043130">
    <property type="term" value="F:ubiquitin binding"/>
    <property type="evidence" value="ECO:0007669"/>
    <property type="project" value="InterPro"/>
</dbReference>
<dbReference type="Proteomes" id="UP000769157">
    <property type="component" value="Unassembled WGS sequence"/>
</dbReference>
<organism evidence="3 4">
    <name type="scientific">Ogataea philodendri</name>
    <dbReference type="NCBI Taxonomy" id="1378263"/>
    <lineage>
        <taxon>Eukaryota</taxon>
        <taxon>Fungi</taxon>
        <taxon>Dikarya</taxon>
        <taxon>Ascomycota</taxon>
        <taxon>Saccharomycotina</taxon>
        <taxon>Pichiomycetes</taxon>
        <taxon>Pichiales</taxon>
        <taxon>Pichiaceae</taxon>
        <taxon>Ogataea</taxon>
    </lineage>
</organism>
<dbReference type="GO" id="GO:0030479">
    <property type="term" value="C:actin cortical patch"/>
    <property type="evidence" value="ECO:0007669"/>
    <property type="project" value="TreeGrafter"/>
</dbReference>
<dbReference type="CDD" id="cd16980">
    <property type="entry name" value="VHS_Lsb5"/>
    <property type="match status" value="1"/>
</dbReference>
<feature type="compositionally biased region" description="Polar residues" evidence="1">
    <location>
        <begin position="185"/>
        <end position="202"/>
    </location>
</feature>
<dbReference type="PANTHER" id="PTHR47789">
    <property type="entry name" value="LAS SEVENTEEN-BINDING PROTEIN 5"/>
    <property type="match status" value="1"/>
</dbReference>
<feature type="region of interest" description="Disordered" evidence="1">
    <location>
        <begin position="333"/>
        <end position="375"/>
    </location>
</feature>
<dbReference type="SMART" id="SM00288">
    <property type="entry name" value="VHS"/>
    <property type="match status" value="1"/>
</dbReference>
<dbReference type="GO" id="GO:0051666">
    <property type="term" value="P:actin cortical patch localization"/>
    <property type="evidence" value="ECO:0007669"/>
    <property type="project" value="TreeGrafter"/>
</dbReference>
<gene>
    <name evidence="3" type="ORF">OGAPHI_003768</name>
</gene>
<proteinExistence type="predicted"/>
<dbReference type="PROSITE" id="PS50179">
    <property type="entry name" value="VHS"/>
    <property type="match status" value="1"/>
</dbReference>
<comment type="caution">
    <text evidence="3">The sequence shown here is derived from an EMBL/GenBank/DDBJ whole genome shotgun (WGS) entry which is preliminary data.</text>
</comment>
<dbReference type="Gene3D" id="1.20.58.160">
    <property type="match status" value="1"/>
</dbReference>
<reference evidence="3" key="2">
    <citation type="submission" date="2021-01" db="EMBL/GenBank/DDBJ databases">
        <authorList>
            <person name="Schikora-Tamarit M.A."/>
        </authorList>
    </citation>
    <scope>NUCLEOTIDE SEQUENCE</scope>
    <source>
        <strain evidence="3">CBS6075</strain>
    </source>
</reference>
<dbReference type="EMBL" id="JAEUBE010000295">
    <property type="protein sequence ID" value="KAH3665581.1"/>
    <property type="molecule type" value="Genomic_DNA"/>
</dbReference>
<dbReference type="Pfam" id="PF00790">
    <property type="entry name" value="VHS"/>
    <property type="match status" value="1"/>
</dbReference>
<reference evidence="3" key="1">
    <citation type="journal article" date="2021" name="Open Biol.">
        <title>Shared evolutionary footprints suggest mitochondrial oxidative damage underlies multiple complex I losses in fungi.</title>
        <authorList>
            <person name="Schikora-Tamarit M.A."/>
            <person name="Marcet-Houben M."/>
            <person name="Nosek J."/>
            <person name="Gabaldon T."/>
        </authorList>
    </citation>
    <scope>NUCLEOTIDE SEQUENCE</scope>
    <source>
        <strain evidence="3">CBS6075</strain>
    </source>
</reference>
<keyword evidence="4" id="KW-1185">Reference proteome</keyword>
<dbReference type="GO" id="GO:0007015">
    <property type="term" value="P:actin filament organization"/>
    <property type="evidence" value="ECO:0007669"/>
    <property type="project" value="InterPro"/>
</dbReference>
<dbReference type="GeneID" id="70235733"/>
<feature type="region of interest" description="Disordered" evidence="1">
    <location>
        <begin position="175"/>
        <end position="212"/>
    </location>
</feature>
<sequence length="375" mass="42106">MGFLDSHSYTAVTSNINRIVESAPIDSDDASMEMELPELLDAIRHQHNPGEPGPVEAARAIRKKLKHGSFTEQYNALSLLELLVANGGSSLLPLYNDSRLLDRLKYTIVTRPEVSGVDPRIRKRATHLAVGWRNEYARTGEVGGLFTLANSVKVSTTSRPRRTVPDFMNDEAEETPFEEVYETPDNASESSSIAPSVAQSGGSRFVPRVTSPKTNRELDRKFKIPLINYEKETPKIHQTIAEANILSTTLTNTLKTLEPEELSIHSAKANKEFEECRNIRRKILRYLQLVNQEQLLGALLKCNDDLVRSLQFYEELAEPRDGGESDSLADYETINSERTERTNSVVAPTRTARSEIDEFDPFSDNNEVSAPTVWR</sequence>
<dbReference type="InterPro" id="IPR045007">
    <property type="entry name" value="LSB5"/>
</dbReference>
<evidence type="ECO:0000259" key="2">
    <source>
        <dbReference type="PROSITE" id="PS50179"/>
    </source>
</evidence>
<evidence type="ECO:0000313" key="3">
    <source>
        <dbReference type="EMBL" id="KAH3665581.1"/>
    </source>
</evidence>
<dbReference type="Gene3D" id="1.25.40.90">
    <property type="match status" value="1"/>
</dbReference>
<dbReference type="GO" id="GO:0007034">
    <property type="term" value="P:vacuolar transport"/>
    <property type="evidence" value="ECO:0007669"/>
    <property type="project" value="UniProtKB-ARBA"/>
</dbReference>
<dbReference type="PANTHER" id="PTHR47789:SF1">
    <property type="entry name" value="LAS SEVENTEEN-BINDING PROTEIN 5"/>
    <property type="match status" value="1"/>
</dbReference>
<dbReference type="GO" id="GO:0006897">
    <property type="term" value="P:endocytosis"/>
    <property type="evidence" value="ECO:0007669"/>
    <property type="project" value="InterPro"/>
</dbReference>
<dbReference type="GO" id="GO:0035091">
    <property type="term" value="F:phosphatidylinositol binding"/>
    <property type="evidence" value="ECO:0007669"/>
    <property type="project" value="InterPro"/>
</dbReference>
<dbReference type="OrthoDB" id="10068368at2759"/>
<dbReference type="InterPro" id="IPR038425">
    <property type="entry name" value="GAT_sf"/>
</dbReference>
<dbReference type="AlphaFoldDB" id="A0A9P8T4B9"/>
<dbReference type="SUPFAM" id="SSF48464">
    <property type="entry name" value="ENTH/VHS domain"/>
    <property type="match status" value="1"/>
</dbReference>
<evidence type="ECO:0000256" key="1">
    <source>
        <dbReference type="SAM" id="MobiDB-lite"/>
    </source>
</evidence>
<feature type="domain" description="VHS" evidence="2">
    <location>
        <begin position="20"/>
        <end position="160"/>
    </location>
</feature>
<dbReference type="RefSeq" id="XP_046060785.1">
    <property type="nucleotide sequence ID" value="XM_046204775.1"/>
</dbReference>
<evidence type="ECO:0000313" key="4">
    <source>
        <dbReference type="Proteomes" id="UP000769157"/>
    </source>
</evidence>
<dbReference type="InterPro" id="IPR008942">
    <property type="entry name" value="ENTH_VHS"/>
</dbReference>
<protein>
    <recommendedName>
        <fullName evidence="2">VHS domain-containing protein</fullName>
    </recommendedName>
</protein>
<dbReference type="SUPFAM" id="SSF89009">
    <property type="entry name" value="GAT-like domain"/>
    <property type="match status" value="1"/>
</dbReference>
<name>A0A9P8T4B9_9ASCO</name>